<sequence length="195" mass="21608">MVTRHHASSSAFQVYCLTPTIASKLIGSVLISLARGLGGKTYQLSVSRGWLLPARYSSRAVVIITDPSVMVILTEGVSSFWDPDLFGGVEHRFSFCTVCCCFEASLMAETSIESMQLDWEEQVKTLAESQPGRSLQGGEVRLHFRRKVMAKVQDMHSLFDASRPRRTVLQGKSYVSLFLTGCSFCSWRGTLIDLG</sequence>
<organism evidence="1 2">
    <name type="scientific">Corynespora cassiicola Philippines</name>
    <dbReference type="NCBI Taxonomy" id="1448308"/>
    <lineage>
        <taxon>Eukaryota</taxon>
        <taxon>Fungi</taxon>
        <taxon>Dikarya</taxon>
        <taxon>Ascomycota</taxon>
        <taxon>Pezizomycotina</taxon>
        <taxon>Dothideomycetes</taxon>
        <taxon>Pleosporomycetidae</taxon>
        <taxon>Pleosporales</taxon>
        <taxon>Corynesporascaceae</taxon>
        <taxon>Corynespora</taxon>
    </lineage>
</organism>
<evidence type="ECO:0000313" key="2">
    <source>
        <dbReference type="Proteomes" id="UP000240883"/>
    </source>
</evidence>
<gene>
    <name evidence="1" type="ORF">BS50DRAFT_355969</name>
</gene>
<dbReference type="EMBL" id="KZ678134">
    <property type="protein sequence ID" value="PSN68040.1"/>
    <property type="molecule type" value="Genomic_DNA"/>
</dbReference>
<keyword evidence="2" id="KW-1185">Reference proteome</keyword>
<protein>
    <submittedName>
        <fullName evidence="1">Uncharacterized protein</fullName>
    </submittedName>
</protein>
<accession>A0A2T2NRM5</accession>
<dbReference type="Proteomes" id="UP000240883">
    <property type="component" value="Unassembled WGS sequence"/>
</dbReference>
<reference evidence="1 2" key="1">
    <citation type="journal article" date="2018" name="Front. Microbiol.">
        <title>Genome-Wide Analysis of Corynespora cassiicola Leaf Fall Disease Putative Effectors.</title>
        <authorList>
            <person name="Lopez D."/>
            <person name="Ribeiro S."/>
            <person name="Label P."/>
            <person name="Fumanal B."/>
            <person name="Venisse J.S."/>
            <person name="Kohler A."/>
            <person name="de Oliveira R.R."/>
            <person name="Labutti K."/>
            <person name="Lipzen A."/>
            <person name="Lail K."/>
            <person name="Bauer D."/>
            <person name="Ohm R.A."/>
            <person name="Barry K.W."/>
            <person name="Spatafora J."/>
            <person name="Grigoriev I.V."/>
            <person name="Martin F.M."/>
            <person name="Pujade-Renaud V."/>
        </authorList>
    </citation>
    <scope>NUCLEOTIDE SEQUENCE [LARGE SCALE GENOMIC DNA]</scope>
    <source>
        <strain evidence="1 2">Philippines</strain>
    </source>
</reference>
<proteinExistence type="predicted"/>
<dbReference type="AlphaFoldDB" id="A0A2T2NRM5"/>
<name>A0A2T2NRM5_CORCC</name>
<evidence type="ECO:0000313" key="1">
    <source>
        <dbReference type="EMBL" id="PSN68040.1"/>
    </source>
</evidence>